<organism evidence="1 2">
    <name type="scientific">Trichogramma brassicae</name>
    <dbReference type="NCBI Taxonomy" id="86971"/>
    <lineage>
        <taxon>Eukaryota</taxon>
        <taxon>Metazoa</taxon>
        <taxon>Ecdysozoa</taxon>
        <taxon>Arthropoda</taxon>
        <taxon>Hexapoda</taxon>
        <taxon>Insecta</taxon>
        <taxon>Pterygota</taxon>
        <taxon>Neoptera</taxon>
        <taxon>Endopterygota</taxon>
        <taxon>Hymenoptera</taxon>
        <taxon>Apocrita</taxon>
        <taxon>Proctotrupomorpha</taxon>
        <taxon>Chalcidoidea</taxon>
        <taxon>Trichogrammatidae</taxon>
        <taxon>Trichogramma</taxon>
    </lineage>
</organism>
<reference evidence="1 2" key="1">
    <citation type="submission" date="2020-02" db="EMBL/GenBank/DDBJ databases">
        <authorList>
            <person name="Ferguson B K."/>
        </authorList>
    </citation>
    <scope>NUCLEOTIDE SEQUENCE [LARGE SCALE GENOMIC DNA]</scope>
</reference>
<dbReference type="PANTHER" id="PTHR11005">
    <property type="entry name" value="LYSOSOMAL ACID LIPASE-RELATED"/>
    <property type="match status" value="1"/>
</dbReference>
<evidence type="ECO:0000313" key="2">
    <source>
        <dbReference type="Proteomes" id="UP000479190"/>
    </source>
</evidence>
<proteinExistence type="predicted"/>
<dbReference type="SUPFAM" id="SSF53474">
    <property type="entry name" value="alpha/beta-Hydrolases"/>
    <property type="match status" value="1"/>
</dbReference>
<name>A0A6H5ILI4_9HYME</name>
<keyword evidence="2" id="KW-1185">Reference proteome</keyword>
<dbReference type="Proteomes" id="UP000479190">
    <property type="component" value="Unassembled WGS sequence"/>
</dbReference>
<dbReference type="InterPro" id="IPR029058">
    <property type="entry name" value="AB_hydrolase_fold"/>
</dbReference>
<dbReference type="EMBL" id="CADCXV010000815">
    <property type="protein sequence ID" value="CAB0036369.1"/>
    <property type="molecule type" value="Genomic_DNA"/>
</dbReference>
<dbReference type="Gene3D" id="3.40.50.1820">
    <property type="entry name" value="alpha/beta hydrolase"/>
    <property type="match status" value="1"/>
</dbReference>
<sequence>MGGAYFSVMSTERPEVARHLKAAVLLVPAVYDRHVRYNFLRTMSKSWRQVQILFETFNIHEVFGRNSLTNQVSDKFCRIAYVGRWLCRKIILYFLGDDPKQIDNNKIPEFLNSFPAGTSAKMLIHWFQMIDNKDFQHFDYGKEKNLIMYNSTEPPKYNLSKIQPPVAVFHSKHDDLVQPKDILRFYNQVPNKLGEYDVGHSFTHFDFQIGINATEFVYKKILDIFE</sequence>
<evidence type="ECO:0000313" key="1">
    <source>
        <dbReference type="EMBL" id="CAB0036369.1"/>
    </source>
</evidence>
<dbReference type="AlphaFoldDB" id="A0A6H5ILI4"/>
<gene>
    <name evidence="1" type="ORF">TBRA_LOCUS8238</name>
</gene>
<accession>A0A6H5ILI4</accession>
<protein>
    <submittedName>
        <fullName evidence="1">Uncharacterized protein</fullName>
    </submittedName>
</protein>
<dbReference type="OrthoDB" id="7551069at2759"/>